<evidence type="ECO:0000256" key="1">
    <source>
        <dbReference type="SAM" id="Coils"/>
    </source>
</evidence>
<dbReference type="Pfam" id="PF13332">
    <property type="entry name" value="Fil_haemagg_2"/>
    <property type="match status" value="2"/>
</dbReference>
<dbReference type="PATRIC" id="fig|1226633.4.peg.1549"/>
<dbReference type="GO" id="GO:0003824">
    <property type="term" value="F:catalytic activity"/>
    <property type="evidence" value="ECO:0007669"/>
    <property type="project" value="UniProtKB-ARBA"/>
</dbReference>
<evidence type="ECO:0000313" key="2">
    <source>
        <dbReference type="EMBL" id="KID48964.1"/>
    </source>
</evidence>
<reference evidence="2 3" key="1">
    <citation type="submission" date="2013-08" db="EMBL/GenBank/DDBJ databases">
        <title>An opportunistic ruminal bacterium that causes liver abscesses in cattle.</title>
        <authorList>
            <person name="Benahmed F.H."/>
            <person name="Rasmussen M."/>
            <person name="Harbottle H."/>
            <person name="Soppet D."/>
            <person name="Nagaraja T.G."/>
            <person name="Davidson M."/>
        </authorList>
    </citation>
    <scope>NUCLEOTIDE SEQUENCE [LARGE SCALE GENOMIC DNA]</scope>
    <source>
        <strain evidence="2 3">B35</strain>
    </source>
</reference>
<name>A0A0B4EVL7_9FUSO</name>
<evidence type="ECO:0000313" key="3">
    <source>
        <dbReference type="Proteomes" id="UP000031184"/>
    </source>
</evidence>
<accession>A0A0B4EVL7</accession>
<comment type="caution">
    <text evidence="2">The sequence shown here is derived from an EMBL/GenBank/DDBJ whole genome shotgun (WGS) entry which is preliminary data.</text>
</comment>
<protein>
    <submittedName>
        <fullName evidence="2">Uncharacterized protein</fullName>
    </submittedName>
</protein>
<dbReference type="InterPro" id="IPR025157">
    <property type="entry name" value="Hemagglutinin_rpt"/>
</dbReference>
<keyword evidence="1" id="KW-0175">Coiled coil</keyword>
<dbReference type="EMBL" id="AUZI01000019">
    <property type="protein sequence ID" value="KID48964.1"/>
    <property type="molecule type" value="Genomic_DNA"/>
</dbReference>
<feature type="coiled-coil region" evidence="1">
    <location>
        <begin position="388"/>
        <end position="415"/>
    </location>
</feature>
<sequence length="674" mass="72469">MRDHQYTKALQAKVESTPSKIIANKIFITAKNGADIEGSLISGKNADSIIQIISEGNVNIKNSNNIDYSNFYSDSRGKTKEGVYRLLKIDKASKEKLDIVGSDLKSEGNINIKSKNLTIVSSKIKAGKKVNLEAEEDIKLLASLNSKKEELNKLEWGSGAINSHKESLEKKDVVSTMIEAGDKADIHAKRDLYKQSVFVKAGSVTMNGEANNYSDALASTEVKKETDLRAGFGVEGKISFAGMGAAGGANTLDNTATGKTSGIKGLLEEENEFKKAEAKAEVYAKMEVNKSIKESKNYVNNSITSESGDVNISSKGLTDVGNTDITSQNDVNLRGKKVETGTKENITKEVNHKLDLSVKGDVAFSNENVNKLNDLTNNALKSKDMVKNKDILGLVQKAEESIKDLKEMIPNLTKKDILGIESSQGAGVEYTNKTSTTTETTASSLKAKGKVNIKSDEGDITLKNTYLKAQEFNTETPGKVNLLGGEKTIHKEENSLKVGASVNENVGVSIADGANAKIGVGVQAGYNGGTDLEKKSLNTTVEVGKVNHKAASVNQDHKTEFYYRDERGAGVDVDLKIGVSSNHIIAADGNVAGNINYSFATGKSTTDVATNKTESTDVKAGVGLKASIGIDGKNPDFSISTDQIEYKKDGKTLVNIKAKDNIITKDRIEQIKRM</sequence>
<proteinExistence type="predicted"/>
<gene>
    <name evidence="2" type="ORF">C095_07695</name>
</gene>
<dbReference type="Proteomes" id="UP000031184">
    <property type="component" value="Unassembled WGS sequence"/>
</dbReference>
<dbReference type="AlphaFoldDB" id="A0A0B4EVL7"/>
<organism evidence="2 3">
    <name type="scientific">Fusobacterium necrophorum subsp. funduliforme B35</name>
    <dbReference type="NCBI Taxonomy" id="1226633"/>
    <lineage>
        <taxon>Bacteria</taxon>
        <taxon>Fusobacteriati</taxon>
        <taxon>Fusobacteriota</taxon>
        <taxon>Fusobacteriia</taxon>
        <taxon>Fusobacteriales</taxon>
        <taxon>Fusobacteriaceae</taxon>
        <taxon>Fusobacterium</taxon>
    </lineage>
</organism>